<dbReference type="Proteomes" id="UP001152300">
    <property type="component" value="Unassembled WGS sequence"/>
</dbReference>
<reference evidence="1" key="1">
    <citation type="submission" date="2022-11" db="EMBL/GenBank/DDBJ databases">
        <title>Genome Resource of Sclerotinia nivalis Strain SnTB1, a Plant Pathogen Isolated from American Ginseng.</title>
        <authorList>
            <person name="Fan S."/>
        </authorList>
    </citation>
    <scope>NUCLEOTIDE SEQUENCE</scope>
    <source>
        <strain evidence="1">SnTB1</strain>
    </source>
</reference>
<dbReference type="Gene3D" id="3.40.50.720">
    <property type="entry name" value="NAD(P)-binding Rossmann-like Domain"/>
    <property type="match status" value="1"/>
</dbReference>
<organism evidence="1 2">
    <name type="scientific">Sclerotinia nivalis</name>
    <dbReference type="NCBI Taxonomy" id="352851"/>
    <lineage>
        <taxon>Eukaryota</taxon>
        <taxon>Fungi</taxon>
        <taxon>Dikarya</taxon>
        <taxon>Ascomycota</taxon>
        <taxon>Pezizomycotina</taxon>
        <taxon>Leotiomycetes</taxon>
        <taxon>Helotiales</taxon>
        <taxon>Sclerotiniaceae</taxon>
        <taxon>Sclerotinia</taxon>
    </lineage>
</organism>
<protein>
    <submittedName>
        <fullName evidence="1">Uncharacterized protein</fullName>
    </submittedName>
</protein>
<evidence type="ECO:0000313" key="1">
    <source>
        <dbReference type="EMBL" id="KAJ8059135.1"/>
    </source>
</evidence>
<gene>
    <name evidence="1" type="ORF">OCU04_012110</name>
</gene>
<proteinExistence type="predicted"/>
<comment type="caution">
    <text evidence="1">The sequence shown here is derived from an EMBL/GenBank/DDBJ whole genome shotgun (WGS) entry which is preliminary data.</text>
</comment>
<accession>A0A9X0AA92</accession>
<sequence>MKLIVVSSTESLATEIIKQALSHPRIISVVAIARHPIDINTTRFESVVLQNFEDWTPAGAAIYGSDACIWYVDIWWIRTFHYGAVARDNGHRRTVGVTPSESLNTSPEEARRICLDYTMAGMERMLEMWREYSESPVFTSEYPFRFIYMSAANAERDRGKKPWVLGDLCLLKVRFSLSRSFEDSQMVVLIIHLQGETETRVLDFARGLDGIMKACVAKPGHIVPTAGNVLQGIKSGLSTIRAKLVGVPKIHVSEIAASLVALAVHGCKVDTLSHEDLVTLGRELLGRT</sequence>
<name>A0A9X0AA92_9HELO</name>
<dbReference type="AlphaFoldDB" id="A0A9X0AA92"/>
<evidence type="ECO:0000313" key="2">
    <source>
        <dbReference type="Proteomes" id="UP001152300"/>
    </source>
</evidence>
<dbReference type="EMBL" id="JAPEIS010000015">
    <property type="protein sequence ID" value="KAJ8059135.1"/>
    <property type="molecule type" value="Genomic_DNA"/>
</dbReference>
<dbReference type="OrthoDB" id="3535423at2759"/>
<keyword evidence="2" id="KW-1185">Reference proteome</keyword>